<dbReference type="EMBL" id="CAJOBC010096558">
    <property type="protein sequence ID" value="CAF4441069.1"/>
    <property type="molecule type" value="Genomic_DNA"/>
</dbReference>
<evidence type="ECO:0000313" key="2">
    <source>
        <dbReference type="EMBL" id="CAF4441069.1"/>
    </source>
</evidence>
<protein>
    <submittedName>
        <fullName evidence="1">Uncharacterized protein</fullName>
    </submittedName>
</protein>
<sequence>MTTWLKNPFGKTEHRISEAANAIGQVFEDVDDDPIFSDSVIGLFMSFSEAAHVDEYKTLSQDVDHIIQCTITSLSSPKKFESRIVAYIYIQRQIEECIIILKELRQTSFDFDKKVNELEKTILKIITYIFTKTKGNRPNLSIQSRDLLENINIPEYLKSIKKIEKSDILNTFFALCKLSFQSLMYTNNHGQITWKQILSNLETLTISSTDFINTYLDYIEGFKQFPFDMSAFIYLLSRQPLTTSRHQQSSIGTIIQLADKLKFDITEFLKQFYLIFEHGIKNKNYNLIQCAQFLCCISINDQLFEIYSSICILNVANDDLWQMIRYLIKL</sequence>
<reference evidence="1" key="1">
    <citation type="submission" date="2021-02" db="EMBL/GenBank/DDBJ databases">
        <authorList>
            <person name="Nowell W R."/>
        </authorList>
    </citation>
    <scope>NUCLEOTIDE SEQUENCE</scope>
</reference>
<proteinExistence type="predicted"/>
<name>A0A815YW97_9BILA</name>
<dbReference type="AlphaFoldDB" id="A0A815YW97"/>
<gene>
    <name evidence="1" type="ORF">GPM918_LOCUS40732</name>
    <name evidence="2" type="ORF">SRO942_LOCUS41708</name>
</gene>
<accession>A0A815YW97</accession>
<evidence type="ECO:0000313" key="3">
    <source>
        <dbReference type="Proteomes" id="UP000663829"/>
    </source>
</evidence>
<evidence type="ECO:0000313" key="1">
    <source>
        <dbReference type="EMBL" id="CAF1576032.1"/>
    </source>
</evidence>
<dbReference type="Proteomes" id="UP000663829">
    <property type="component" value="Unassembled WGS sequence"/>
</dbReference>
<keyword evidence="3" id="KW-1185">Reference proteome</keyword>
<comment type="caution">
    <text evidence="1">The sequence shown here is derived from an EMBL/GenBank/DDBJ whole genome shotgun (WGS) entry which is preliminary data.</text>
</comment>
<dbReference type="EMBL" id="CAJNOQ010030675">
    <property type="protein sequence ID" value="CAF1576032.1"/>
    <property type="molecule type" value="Genomic_DNA"/>
</dbReference>
<organism evidence="1 3">
    <name type="scientific">Didymodactylos carnosus</name>
    <dbReference type="NCBI Taxonomy" id="1234261"/>
    <lineage>
        <taxon>Eukaryota</taxon>
        <taxon>Metazoa</taxon>
        <taxon>Spiralia</taxon>
        <taxon>Gnathifera</taxon>
        <taxon>Rotifera</taxon>
        <taxon>Eurotatoria</taxon>
        <taxon>Bdelloidea</taxon>
        <taxon>Philodinida</taxon>
        <taxon>Philodinidae</taxon>
        <taxon>Didymodactylos</taxon>
    </lineage>
</organism>
<dbReference type="Proteomes" id="UP000681722">
    <property type="component" value="Unassembled WGS sequence"/>
</dbReference>